<feature type="region of interest" description="Disordered" evidence="10">
    <location>
        <begin position="1"/>
        <end position="27"/>
    </location>
</feature>
<evidence type="ECO:0000313" key="13">
    <source>
        <dbReference type="EMBL" id="GHO89474.1"/>
    </source>
</evidence>
<keyword evidence="3" id="KW-0597">Phosphoprotein</keyword>
<dbReference type="CDD" id="cd16917">
    <property type="entry name" value="HATPase_UhpB-NarQ-NarX-like"/>
    <property type="match status" value="1"/>
</dbReference>
<dbReference type="InterPro" id="IPR036890">
    <property type="entry name" value="HATPase_C_sf"/>
</dbReference>
<keyword evidence="11" id="KW-0812">Transmembrane</keyword>
<evidence type="ECO:0000256" key="11">
    <source>
        <dbReference type="SAM" id="Phobius"/>
    </source>
</evidence>
<dbReference type="EC" id="2.7.13.3" evidence="2"/>
<dbReference type="Pfam" id="PF07730">
    <property type="entry name" value="HisKA_3"/>
    <property type="match status" value="1"/>
</dbReference>
<feature type="transmembrane region" description="Helical" evidence="11">
    <location>
        <begin position="135"/>
        <end position="156"/>
    </location>
</feature>
<dbReference type="Pfam" id="PF02518">
    <property type="entry name" value="HATPase_c"/>
    <property type="match status" value="1"/>
</dbReference>
<evidence type="ECO:0000256" key="1">
    <source>
        <dbReference type="ARBA" id="ARBA00000085"/>
    </source>
</evidence>
<accession>A0ABQ3VT63</accession>
<feature type="transmembrane region" description="Helical" evidence="11">
    <location>
        <begin position="60"/>
        <end position="78"/>
    </location>
</feature>
<dbReference type="Gene3D" id="1.20.5.1930">
    <property type="match status" value="1"/>
</dbReference>
<keyword evidence="4" id="KW-0808">Transferase</keyword>
<dbReference type="SUPFAM" id="SSF55874">
    <property type="entry name" value="ATPase domain of HSP90 chaperone/DNA topoisomerase II/histidine kinase"/>
    <property type="match status" value="1"/>
</dbReference>
<name>A0ABQ3VT63_9CHLR</name>
<evidence type="ECO:0000256" key="2">
    <source>
        <dbReference type="ARBA" id="ARBA00012438"/>
    </source>
</evidence>
<protein>
    <recommendedName>
        <fullName evidence="2">histidine kinase</fullName>
        <ecNumber evidence="2">2.7.13.3</ecNumber>
    </recommendedName>
</protein>
<evidence type="ECO:0000256" key="9">
    <source>
        <dbReference type="SAM" id="Coils"/>
    </source>
</evidence>
<keyword evidence="7" id="KW-0067">ATP-binding</keyword>
<keyword evidence="9" id="KW-0175">Coiled coil</keyword>
<dbReference type="Proteomes" id="UP000635565">
    <property type="component" value="Unassembled WGS sequence"/>
</dbReference>
<feature type="transmembrane region" description="Helical" evidence="11">
    <location>
        <begin position="90"/>
        <end position="107"/>
    </location>
</feature>
<comment type="catalytic activity">
    <reaction evidence="1">
        <text>ATP + protein L-histidine = ADP + protein N-phospho-L-histidine.</text>
        <dbReference type="EC" id="2.7.13.3"/>
    </reaction>
</comment>
<evidence type="ECO:0000256" key="10">
    <source>
        <dbReference type="SAM" id="MobiDB-lite"/>
    </source>
</evidence>
<keyword evidence="11" id="KW-1133">Transmembrane helix</keyword>
<feature type="coiled-coil region" evidence="9">
    <location>
        <begin position="178"/>
        <end position="208"/>
    </location>
</feature>
<evidence type="ECO:0000256" key="3">
    <source>
        <dbReference type="ARBA" id="ARBA00022553"/>
    </source>
</evidence>
<evidence type="ECO:0000259" key="12">
    <source>
        <dbReference type="SMART" id="SM00387"/>
    </source>
</evidence>
<reference evidence="13 14" key="1">
    <citation type="journal article" date="2021" name="Int. J. Syst. Evol. Microbiol.">
        <title>Reticulibacter mediterranei gen. nov., sp. nov., within the new family Reticulibacteraceae fam. nov., and Ktedonospora formicarum gen. nov., sp. nov., Ktedonobacter robiniae sp. nov., Dictyobacter formicarum sp. nov. and Dictyobacter arantiisoli sp. nov., belonging to the class Ktedonobacteria.</title>
        <authorList>
            <person name="Yabe S."/>
            <person name="Zheng Y."/>
            <person name="Wang C.M."/>
            <person name="Sakai Y."/>
            <person name="Abe K."/>
            <person name="Yokota A."/>
            <person name="Donadio S."/>
            <person name="Cavaletti L."/>
            <person name="Monciardini P."/>
        </authorList>
    </citation>
    <scope>NUCLEOTIDE SEQUENCE [LARGE SCALE GENOMIC DNA]</scope>
    <source>
        <strain evidence="13 14">SOSP1-9</strain>
    </source>
</reference>
<gene>
    <name evidence="13" type="ORF">KSZ_74800</name>
</gene>
<sequence>MQQKHAHLTTREDSSMKFKQEQRGTQTRQTPTRFLHFALYLFACVGYLFSLFGIVHMTLASFLLLTVTYGAWLVIFHLGKLSAGNPRRSWLLVLFCLACASPLLSLLGLRSDWLWLLPVLTTTFMAALRPRVLGLSAAFVLWLSSSLVSTLIAQHGDVSSQVTLLLTFIFAFGFASTIRELALAHARMQQLIRELESSNTELEAAHTRLLEYIPQVEELSAVRERNRIAREIHDTLGHSLTLLAVQLETVAQLEERGGVGLHEELLEARHVAKACLAEVRHSVEALRPDAATAGPFEEALRRLVAEAEMTCPQTPVTLDLEEATHALSPELRMALYRCAQEALTNIRKHARATKVLLRLSTSDEQVELTVLDNGQGSTSQDDTDAPGFGLLGMRERVALLDGTLKAGPEPGAGWRVEVVIPREKRGPAEVAAKRSGETRDGA</sequence>
<keyword evidence="6" id="KW-0418">Kinase</keyword>
<dbReference type="InterPro" id="IPR011712">
    <property type="entry name" value="Sig_transdc_His_kin_sub3_dim/P"/>
</dbReference>
<dbReference type="InterPro" id="IPR003594">
    <property type="entry name" value="HATPase_dom"/>
</dbReference>
<organism evidence="13 14">
    <name type="scientific">Dictyobacter formicarum</name>
    <dbReference type="NCBI Taxonomy" id="2778368"/>
    <lineage>
        <taxon>Bacteria</taxon>
        <taxon>Bacillati</taxon>
        <taxon>Chloroflexota</taxon>
        <taxon>Ktedonobacteria</taxon>
        <taxon>Ktedonobacterales</taxon>
        <taxon>Dictyobacteraceae</taxon>
        <taxon>Dictyobacter</taxon>
    </lineage>
</organism>
<dbReference type="Gene3D" id="3.30.565.10">
    <property type="entry name" value="Histidine kinase-like ATPase, C-terminal domain"/>
    <property type="match status" value="1"/>
</dbReference>
<dbReference type="PANTHER" id="PTHR24421">
    <property type="entry name" value="NITRATE/NITRITE SENSOR PROTEIN NARX-RELATED"/>
    <property type="match status" value="1"/>
</dbReference>
<evidence type="ECO:0000313" key="14">
    <source>
        <dbReference type="Proteomes" id="UP000635565"/>
    </source>
</evidence>
<comment type="caution">
    <text evidence="13">The sequence shown here is derived from an EMBL/GenBank/DDBJ whole genome shotgun (WGS) entry which is preliminary data.</text>
</comment>
<proteinExistence type="predicted"/>
<feature type="domain" description="Histidine kinase/HSP90-like ATPase" evidence="12">
    <location>
        <begin position="330"/>
        <end position="424"/>
    </location>
</feature>
<keyword evidence="11" id="KW-0472">Membrane</keyword>
<dbReference type="InterPro" id="IPR050482">
    <property type="entry name" value="Sensor_HK_TwoCompSys"/>
</dbReference>
<keyword evidence="8" id="KW-0902">Two-component regulatory system</keyword>
<evidence type="ECO:0000256" key="7">
    <source>
        <dbReference type="ARBA" id="ARBA00022840"/>
    </source>
</evidence>
<feature type="transmembrane region" description="Helical" evidence="11">
    <location>
        <begin position="162"/>
        <end position="183"/>
    </location>
</feature>
<evidence type="ECO:0000256" key="5">
    <source>
        <dbReference type="ARBA" id="ARBA00022741"/>
    </source>
</evidence>
<evidence type="ECO:0000256" key="8">
    <source>
        <dbReference type="ARBA" id="ARBA00023012"/>
    </source>
</evidence>
<keyword evidence="14" id="KW-1185">Reference proteome</keyword>
<dbReference type="PANTHER" id="PTHR24421:SF10">
    <property type="entry name" value="NITRATE_NITRITE SENSOR PROTEIN NARQ"/>
    <property type="match status" value="1"/>
</dbReference>
<evidence type="ECO:0000256" key="6">
    <source>
        <dbReference type="ARBA" id="ARBA00022777"/>
    </source>
</evidence>
<feature type="transmembrane region" description="Helical" evidence="11">
    <location>
        <begin position="34"/>
        <end position="54"/>
    </location>
</feature>
<evidence type="ECO:0000256" key="4">
    <source>
        <dbReference type="ARBA" id="ARBA00022679"/>
    </source>
</evidence>
<keyword evidence="5" id="KW-0547">Nucleotide-binding</keyword>
<feature type="compositionally biased region" description="Basic and acidic residues" evidence="10">
    <location>
        <begin position="9"/>
        <end position="22"/>
    </location>
</feature>
<dbReference type="RefSeq" id="WP_201367012.1">
    <property type="nucleotide sequence ID" value="NZ_BNJJ01000037.1"/>
</dbReference>
<dbReference type="SMART" id="SM00387">
    <property type="entry name" value="HATPase_c"/>
    <property type="match status" value="1"/>
</dbReference>
<dbReference type="EMBL" id="BNJJ01000037">
    <property type="protein sequence ID" value="GHO89474.1"/>
    <property type="molecule type" value="Genomic_DNA"/>
</dbReference>